<evidence type="ECO:0008006" key="3">
    <source>
        <dbReference type="Google" id="ProtNLM"/>
    </source>
</evidence>
<evidence type="ECO:0000313" key="1">
    <source>
        <dbReference type="EMBL" id="KAJ8354075.1"/>
    </source>
</evidence>
<dbReference type="PANTHER" id="PTHR47027">
    <property type="entry name" value="REVERSE TRANSCRIPTASE DOMAIN-CONTAINING PROTEIN"/>
    <property type="match status" value="1"/>
</dbReference>
<dbReference type="EMBL" id="JAINUF010000007">
    <property type="protein sequence ID" value="KAJ8354075.1"/>
    <property type="molecule type" value="Genomic_DNA"/>
</dbReference>
<reference evidence="1" key="1">
    <citation type="journal article" date="2023" name="Science">
        <title>Genome structures resolve the early diversification of teleost fishes.</title>
        <authorList>
            <person name="Parey E."/>
            <person name="Louis A."/>
            <person name="Montfort J."/>
            <person name="Bouchez O."/>
            <person name="Roques C."/>
            <person name="Iampietro C."/>
            <person name="Lluch J."/>
            <person name="Castinel A."/>
            <person name="Donnadieu C."/>
            <person name="Desvignes T."/>
            <person name="Floi Bucao C."/>
            <person name="Jouanno E."/>
            <person name="Wen M."/>
            <person name="Mejri S."/>
            <person name="Dirks R."/>
            <person name="Jansen H."/>
            <person name="Henkel C."/>
            <person name="Chen W.J."/>
            <person name="Zahm M."/>
            <person name="Cabau C."/>
            <person name="Klopp C."/>
            <person name="Thompson A.W."/>
            <person name="Robinson-Rechavi M."/>
            <person name="Braasch I."/>
            <person name="Lecointre G."/>
            <person name="Bobe J."/>
            <person name="Postlethwait J.H."/>
            <person name="Berthelot C."/>
            <person name="Roest Crollius H."/>
            <person name="Guiguen Y."/>
        </authorList>
    </citation>
    <scope>NUCLEOTIDE SEQUENCE</scope>
    <source>
        <strain evidence="1">WJC10195</strain>
    </source>
</reference>
<keyword evidence="2" id="KW-1185">Reference proteome</keyword>
<accession>A0A9Q1ITF2</accession>
<dbReference type="Proteomes" id="UP001152622">
    <property type="component" value="Chromosome 7"/>
</dbReference>
<gene>
    <name evidence="1" type="ORF">SKAU_G00216420</name>
</gene>
<protein>
    <recommendedName>
        <fullName evidence="3">Endonuclease-reverse transcriptase</fullName>
    </recommendedName>
</protein>
<dbReference type="AlphaFoldDB" id="A0A9Q1ITF2"/>
<comment type="caution">
    <text evidence="1">The sequence shown here is derived from an EMBL/GenBank/DDBJ whole genome shotgun (WGS) entry which is preliminary data.</text>
</comment>
<name>A0A9Q1ITF2_SYNKA</name>
<evidence type="ECO:0000313" key="2">
    <source>
        <dbReference type="Proteomes" id="UP001152622"/>
    </source>
</evidence>
<dbReference type="PANTHER" id="PTHR47027:SF28">
    <property type="entry name" value="ENDONUCLEASE-REVERSE TRANSCRIPTASE"/>
    <property type="match status" value="1"/>
</dbReference>
<proteinExistence type="predicted"/>
<dbReference type="OrthoDB" id="8898144at2759"/>
<organism evidence="1 2">
    <name type="scientific">Synaphobranchus kaupii</name>
    <name type="common">Kaup's arrowtooth eel</name>
    <dbReference type="NCBI Taxonomy" id="118154"/>
    <lineage>
        <taxon>Eukaryota</taxon>
        <taxon>Metazoa</taxon>
        <taxon>Chordata</taxon>
        <taxon>Craniata</taxon>
        <taxon>Vertebrata</taxon>
        <taxon>Euteleostomi</taxon>
        <taxon>Actinopterygii</taxon>
        <taxon>Neopterygii</taxon>
        <taxon>Teleostei</taxon>
        <taxon>Anguilliformes</taxon>
        <taxon>Synaphobranchidae</taxon>
        <taxon>Synaphobranchus</taxon>
    </lineage>
</organism>
<sequence length="182" mass="20837">MTSGKSKTKRKINIKDTGGVTLSQVEDFVYLRCTVDGTGGSEKAVRDRLKAGRKKWREVTGVTYDKTLPLKLRIKVYKTVIRPVLLYGAETWAMKKKEERLLMRSEMKMLRWIMGISLREKKTNKSIKEMAGVVGIEEKAREARTFQQTLDSESEERSETVIRSSKIAHPARVIGEHLCTFN</sequence>